<dbReference type="InterPro" id="IPR017441">
    <property type="entry name" value="Protein_kinase_ATP_BS"/>
</dbReference>
<feature type="compositionally biased region" description="Polar residues" evidence="16">
    <location>
        <begin position="495"/>
        <end position="514"/>
    </location>
</feature>
<evidence type="ECO:0000313" key="19">
    <source>
        <dbReference type="Proteomes" id="UP001163823"/>
    </source>
</evidence>
<evidence type="ECO:0000256" key="13">
    <source>
        <dbReference type="ARBA" id="ARBA00047899"/>
    </source>
</evidence>
<evidence type="ECO:0000259" key="17">
    <source>
        <dbReference type="PROSITE" id="PS50011"/>
    </source>
</evidence>
<organism evidence="18 19">
    <name type="scientific">Quillaja saponaria</name>
    <name type="common">Soap bark tree</name>
    <dbReference type="NCBI Taxonomy" id="32244"/>
    <lineage>
        <taxon>Eukaryota</taxon>
        <taxon>Viridiplantae</taxon>
        <taxon>Streptophyta</taxon>
        <taxon>Embryophyta</taxon>
        <taxon>Tracheophyta</taxon>
        <taxon>Spermatophyta</taxon>
        <taxon>Magnoliopsida</taxon>
        <taxon>eudicotyledons</taxon>
        <taxon>Gunneridae</taxon>
        <taxon>Pentapetalae</taxon>
        <taxon>rosids</taxon>
        <taxon>fabids</taxon>
        <taxon>Fabales</taxon>
        <taxon>Quillajaceae</taxon>
        <taxon>Quillaja</taxon>
    </lineage>
</organism>
<dbReference type="AlphaFoldDB" id="A0AAD7QB12"/>
<dbReference type="PROSITE" id="PS50011">
    <property type="entry name" value="PROTEIN_KINASE_DOM"/>
    <property type="match status" value="1"/>
</dbReference>
<evidence type="ECO:0000256" key="10">
    <source>
        <dbReference type="ARBA" id="ARBA00022840"/>
    </source>
</evidence>
<dbReference type="EMBL" id="JARAOO010000003">
    <property type="protein sequence ID" value="KAJ7978221.1"/>
    <property type="molecule type" value="Genomic_DNA"/>
</dbReference>
<reference evidence="18" key="1">
    <citation type="journal article" date="2023" name="Science">
        <title>Elucidation of the pathway for biosynthesis of saponin adjuvants from the soapbark tree.</title>
        <authorList>
            <person name="Reed J."/>
            <person name="Orme A."/>
            <person name="El-Demerdash A."/>
            <person name="Owen C."/>
            <person name="Martin L.B.B."/>
            <person name="Misra R.C."/>
            <person name="Kikuchi S."/>
            <person name="Rejzek M."/>
            <person name="Martin A.C."/>
            <person name="Harkess A."/>
            <person name="Leebens-Mack J."/>
            <person name="Louveau T."/>
            <person name="Stephenson M.J."/>
            <person name="Osbourn A."/>
        </authorList>
    </citation>
    <scope>NUCLEOTIDE SEQUENCE</scope>
    <source>
        <strain evidence="18">S10</strain>
    </source>
</reference>
<comment type="catalytic activity">
    <reaction evidence="13">
        <text>L-threonyl-[protein] + ATP = O-phospho-L-threonyl-[protein] + ADP + H(+)</text>
        <dbReference type="Rhea" id="RHEA:46608"/>
        <dbReference type="Rhea" id="RHEA-COMP:11060"/>
        <dbReference type="Rhea" id="RHEA-COMP:11605"/>
        <dbReference type="ChEBI" id="CHEBI:15378"/>
        <dbReference type="ChEBI" id="CHEBI:30013"/>
        <dbReference type="ChEBI" id="CHEBI:30616"/>
        <dbReference type="ChEBI" id="CHEBI:61977"/>
        <dbReference type="ChEBI" id="CHEBI:456216"/>
        <dbReference type="EC" id="2.7.11.1"/>
    </reaction>
</comment>
<evidence type="ECO:0000256" key="16">
    <source>
        <dbReference type="SAM" id="MobiDB-lite"/>
    </source>
</evidence>
<dbReference type="Proteomes" id="UP001163823">
    <property type="component" value="Chromosome 3"/>
</dbReference>
<dbReference type="GO" id="GO:0005886">
    <property type="term" value="C:plasma membrane"/>
    <property type="evidence" value="ECO:0007669"/>
    <property type="project" value="UniProtKB-SubCell"/>
</dbReference>
<dbReference type="Gene3D" id="1.10.510.10">
    <property type="entry name" value="Transferase(Phosphotransferase) domain 1"/>
    <property type="match status" value="1"/>
</dbReference>
<dbReference type="PANTHER" id="PTHR47985">
    <property type="entry name" value="OS07G0668900 PROTEIN"/>
    <property type="match status" value="1"/>
</dbReference>
<accession>A0AAD7QB12</accession>
<sequence>MSCFPCFSSQRSKRSNSKRENGTPSQEYGAYDETEYINQAEKGNIQAQTFTFRELATATKNFRQECLLGEGGFGRVYKGTLAANGQVVAVKQLDRNGMQGNKEFLVEVLMLSQLHHENLVNLIGYCADGDQRLLVYEFMSGGSLEDCLLENEPGQKPLDWFTRMKIAYGAARGLEYLHDKANPPVIYRDLKSSNILLDEGFNPKLSDFGLAKLGLGGDKANHVSSRVMGTYGYCAPEYARSGHLTLKSDVYSYGVVLLELITGRRTIDTTKPNDEQNLVAWAQPLFRDPKKFPDMADPLLKKHFPEKDLNQAVAIAAMCLQEEAGARPLMSDVVTALSFLSTVPTQGFSTSPPAVTLPSNQDSGSSDDEDGDNSDNDSDGDDKHQSSVSRKSSKRSRNRSSSSSHKSSIRSRNRSVSSSHRSSKQSKDGSVSSHKSSVASYEHCGILGLSNRSSRKSSDGSASLSHKDSMGSQDRSASIGPSQSGSEYFERSISKESNGNVSLSRNSSGGSQDGSIHEGSVHSE</sequence>
<dbReference type="KEGG" id="qsa:O6P43_007722"/>
<evidence type="ECO:0000256" key="11">
    <source>
        <dbReference type="ARBA" id="ARBA00023136"/>
    </source>
</evidence>
<evidence type="ECO:0000313" key="18">
    <source>
        <dbReference type="EMBL" id="KAJ7978221.1"/>
    </source>
</evidence>
<feature type="region of interest" description="Disordered" evidence="16">
    <location>
        <begin position="347"/>
        <end position="524"/>
    </location>
</feature>
<feature type="binding site" evidence="15">
    <location>
        <position position="91"/>
    </location>
    <ligand>
        <name>ATP</name>
        <dbReference type="ChEBI" id="CHEBI:30616"/>
    </ligand>
</feature>
<proteinExistence type="inferred from homology"/>
<feature type="compositionally biased region" description="Acidic residues" evidence="16">
    <location>
        <begin position="365"/>
        <end position="380"/>
    </location>
</feature>
<dbReference type="CDD" id="cd14066">
    <property type="entry name" value="STKc_IRAK"/>
    <property type="match status" value="1"/>
</dbReference>
<keyword evidence="5" id="KW-0723">Serine/threonine-protein kinase</keyword>
<dbReference type="Gene3D" id="3.30.200.20">
    <property type="entry name" value="Phosphorylase Kinase, domain 1"/>
    <property type="match status" value="1"/>
</dbReference>
<evidence type="ECO:0000256" key="2">
    <source>
        <dbReference type="ARBA" id="ARBA00008684"/>
    </source>
</evidence>
<dbReference type="Pfam" id="PF00069">
    <property type="entry name" value="Pkinase"/>
    <property type="match status" value="1"/>
</dbReference>
<dbReference type="EC" id="2.7.11.1" evidence="3"/>
<dbReference type="GO" id="GO:0004674">
    <property type="term" value="F:protein serine/threonine kinase activity"/>
    <property type="evidence" value="ECO:0007669"/>
    <property type="project" value="UniProtKB-KW"/>
</dbReference>
<gene>
    <name evidence="18" type="ORF">O6P43_007722</name>
</gene>
<evidence type="ECO:0000256" key="9">
    <source>
        <dbReference type="ARBA" id="ARBA00022777"/>
    </source>
</evidence>
<comment type="catalytic activity">
    <reaction evidence="14">
        <text>L-seryl-[protein] + ATP = O-phospho-L-seryl-[protein] + ADP + H(+)</text>
        <dbReference type="Rhea" id="RHEA:17989"/>
        <dbReference type="Rhea" id="RHEA-COMP:9863"/>
        <dbReference type="Rhea" id="RHEA-COMP:11604"/>
        <dbReference type="ChEBI" id="CHEBI:15378"/>
        <dbReference type="ChEBI" id="CHEBI:29999"/>
        <dbReference type="ChEBI" id="CHEBI:30616"/>
        <dbReference type="ChEBI" id="CHEBI:83421"/>
        <dbReference type="ChEBI" id="CHEBI:456216"/>
        <dbReference type="EC" id="2.7.11.1"/>
    </reaction>
</comment>
<dbReference type="FunFam" id="3.30.200.20:FF:000186">
    <property type="entry name" value="Serine/threonine-protein kinase PBS1"/>
    <property type="match status" value="1"/>
</dbReference>
<evidence type="ECO:0000256" key="3">
    <source>
        <dbReference type="ARBA" id="ARBA00012513"/>
    </source>
</evidence>
<dbReference type="GO" id="GO:0005524">
    <property type="term" value="F:ATP binding"/>
    <property type="evidence" value="ECO:0007669"/>
    <property type="project" value="UniProtKB-UniRule"/>
</dbReference>
<keyword evidence="11" id="KW-0472">Membrane</keyword>
<comment type="subcellular location">
    <subcellularLocation>
        <location evidence="1">Cell membrane</location>
        <topology evidence="1">Lipid-anchor</topology>
    </subcellularLocation>
</comment>
<comment type="caution">
    <text evidence="18">The sequence shown here is derived from an EMBL/GenBank/DDBJ whole genome shotgun (WGS) entry which is preliminary data.</text>
</comment>
<dbReference type="InterPro" id="IPR008271">
    <property type="entry name" value="Ser/Thr_kinase_AS"/>
</dbReference>
<evidence type="ECO:0000256" key="6">
    <source>
        <dbReference type="ARBA" id="ARBA00022553"/>
    </source>
</evidence>
<feature type="compositionally biased region" description="Basic and acidic residues" evidence="16">
    <location>
        <begin position="515"/>
        <end position="524"/>
    </location>
</feature>
<dbReference type="SMART" id="SM00220">
    <property type="entry name" value="S_TKc"/>
    <property type="match status" value="1"/>
</dbReference>
<feature type="domain" description="Protein kinase" evidence="17">
    <location>
        <begin position="62"/>
        <end position="340"/>
    </location>
</feature>
<keyword evidence="8 15" id="KW-0547">Nucleotide-binding</keyword>
<evidence type="ECO:0000256" key="5">
    <source>
        <dbReference type="ARBA" id="ARBA00022527"/>
    </source>
</evidence>
<dbReference type="FunFam" id="1.10.510.10:FF:000032">
    <property type="entry name" value="Serine/threonine-protein kinase PBS1"/>
    <property type="match status" value="1"/>
</dbReference>
<keyword evidence="4" id="KW-1003">Cell membrane</keyword>
<feature type="compositionally biased region" description="Low complexity" evidence="16">
    <location>
        <begin position="428"/>
        <end position="440"/>
    </location>
</feature>
<keyword evidence="6" id="KW-0597">Phosphoprotein</keyword>
<keyword evidence="9 18" id="KW-0418">Kinase</keyword>
<dbReference type="SUPFAM" id="SSF56112">
    <property type="entry name" value="Protein kinase-like (PK-like)"/>
    <property type="match status" value="1"/>
</dbReference>
<feature type="region of interest" description="Disordered" evidence="16">
    <location>
        <begin position="1"/>
        <end position="30"/>
    </location>
</feature>
<evidence type="ECO:0000256" key="1">
    <source>
        <dbReference type="ARBA" id="ARBA00004193"/>
    </source>
</evidence>
<keyword evidence="12" id="KW-0449">Lipoprotein</keyword>
<dbReference type="PROSITE" id="PS00108">
    <property type="entry name" value="PROTEIN_KINASE_ST"/>
    <property type="match status" value="1"/>
</dbReference>
<evidence type="ECO:0000256" key="8">
    <source>
        <dbReference type="ARBA" id="ARBA00022741"/>
    </source>
</evidence>
<keyword evidence="19" id="KW-1185">Reference proteome</keyword>
<dbReference type="InterPro" id="IPR011009">
    <property type="entry name" value="Kinase-like_dom_sf"/>
</dbReference>
<evidence type="ECO:0000256" key="7">
    <source>
        <dbReference type="ARBA" id="ARBA00022679"/>
    </source>
</evidence>
<dbReference type="PANTHER" id="PTHR47985:SF32">
    <property type="entry name" value="RECEPTOR-LIKE KINASE LIP2"/>
    <property type="match status" value="1"/>
</dbReference>
<protein>
    <recommendedName>
        <fullName evidence="3">non-specific serine/threonine protein kinase</fullName>
        <ecNumber evidence="3">2.7.11.1</ecNumber>
    </recommendedName>
</protein>
<evidence type="ECO:0000256" key="15">
    <source>
        <dbReference type="PROSITE-ProRule" id="PRU10141"/>
    </source>
</evidence>
<feature type="compositionally biased region" description="Polar residues" evidence="16">
    <location>
        <begin position="470"/>
        <end position="486"/>
    </location>
</feature>
<name>A0AAD7QB12_QUISA</name>
<evidence type="ECO:0000256" key="14">
    <source>
        <dbReference type="ARBA" id="ARBA00048679"/>
    </source>
</evidence>
<evidence type="ECO:0000256" key="4">
    <source>
        <dbReference type="ARBA" id="ARBA00022475"/>
    </source>
</evidence>
<keyword evidence="7" id="KW-0808">Transferase</keyword>
<dbReference type="PROSITE" id="PS00107">
    <property type="entry name" value="PROTEIN_KINASE_ATP"/>
    <property type="match status" value="1"/>
</dbReference>
<comment type="similarity">
    <text evidence="2">Belongs to the protein kinase superfamily. Ser/Thr protein kinase family.</text>
</comment>
<dbReference type="InterPro" id="IPR000719">
    <property type="entry name" value="Prot_kinase_dom"/>
</dbReference>
<keyword evidence="10 15" id="KW-0067">ATP-binding</keyword>
<evidence type="ECO:0000256" key="12">
    <source>
        <dbReference type="ARBA" id="ARBA00023288"/>
    </source>
</evidence>